<sequence>MDKVRETAISMGEAAEYTFRNAGKRAEEMLGITKLNMEIFDLNTEINILLKEIGQIVYDTHTGKETDSQLLDKKLAGIDEKRVQIKTCREQIAALKKSRNCPVCGEACEKDDKFCRRCGQVLGEEYPAGDEK</sequence>
<evidence type="ECO:0000313" key="2">
    <source>
        <dbReference type="Proteomes" id="UP000192790"/>
    </source>
</evidence>
<evidence type="ECO:0008006" key="3">
    <source>
        <dbReference type="Google" id="ProtNLM"/>
    </source>
</evidence>
<name>A0A1W2A2G2_9FIRM</name>
<gene>
    <name evidence="1" type="ORF">SAMN02745168_1407</name>
</gene>
<evidence type="ECO:0000313" key="1">
    <source>
        <dbReference type="EMBL" id="SMC54642.1"/>
    </source>
</evidence>
<reference evidence="1 2" key="1">
    <citation type="submission" date="2017-04" db="EMBL/GenBank/DDBJ databases">
        <authorList>
            <person name="Afonso C.L."/>
            <person name="Miller P.J."/>
            <person name="Scott M.A."/>
            <person name="Spackman E."/>
            <person name="Goraichik I."/>
            <person name="Dimitrov K.M."/>
            <person name="Suarez D.L."/>
            <person name="Swayne D.E."/>
        </authorList>
    </citation>
    <scope>NUCLEOTIDE SEQUENCE [LARGE SCALE GENOMIC DNA]</scope>
    <source>
        <strain evidence="1 2">DSM 12816</strain>
    </source>
</reference>
<dbReference type="Proteomes" id="UP000192790">
    <property type="component" value="Unassembled WGS sequence"/>
</dbReference>
<keyword evidence="2" id="KW-1185">Reference proteome</keyword>
<proteinExistence type="predicted"/>
<protein>
    <recommendedName>
        <fullName evidence="3">Zinc-ribbon domain-containing protein</fullName>
    </recommendedName>
</protein>
<organism evidence="1 2">
    <name type="scientific">Papillibacter cinnamivorans DSM 12816</name>
    <dbReference type="NCBI Taxonomy" id="1122930"/>
    <lineage>
        <taxon>Bacteria</taxon>
        <taxon>Bacillati</taxon>
        <taxon>Bacillota</taxon>
        <taxon>Clostridia</taxon>
        <taxon>Eubacteriales</taxon>
        <taxon>Oscillospiraceae</taxon>
        <taxon>Papillibacter</taxon>
    </lineage>
</organism>
<dbReference type="STRING" id="1122930.SAMN02745168_1407"/>
<accession>A0A1W2A2G2</accession>
<dbReference type="EMBL" id="FWXW01000003">
    <property type="protein sequence ID" value="SMC54642.1"/>
    <property type="molecule type" value="Genomic_DNA"/>
</dbReference>
<dbReference type="AlphaFoldDB" id="A0A1W2A2G2"/>